<keyword evidence="3 8" id="KW-0812">Transmembrane</keyword>
<feature type="transmembrane region" description="Helical" evidence="9">
    <location>
        <begin position="358"/>
        <end position="383"/>
    </location>
</feature>
<dbReference type="KEGG" id="aplc:110973656"/>
<dbReference type="GeneID" id="110973656"/>
<dbReference type="InterPro" id="IPR000175">
    <property type="entry name" value="Na/ntran_symport"/>
</dbReference>
<comment type="similarity">
    <text evidence="8">Belongs to the sodium:neurotransmitter symporter (SNF) (TC 2.A.22) family.</text>
</comment>
<feature type="disulfide bond" evidence="7">
    <location>
        <begin position="164"/>
        <end position="173"/>
    </location>
</feature>
<dbReference type="OrthoDB" id="6581954at2759"/>
<dbReference type="PROSITE" id="PS00754">
    <property type="entry name" value="NA_NEUROTRAN_SYMP_2"/>
    <property type="match status" value="1"/>
</dbReference>
<dbReference type="InterPro" id="IPR037272">
    <property type="entry name" value="SNS_sf"/>
</dbReference>
<dbReference type="PROSITE" id="PS00610">
    <property type="entry name" value="NA_NEUROTRAN_SYMP_1"/>
    <property type="match status" value="1"/>
</dbReference>
<feature type="binding site" evidence="6">
    <location>
        <position position="59"/>
    </location>
    <ligand>
        <name>Na(+)</name>
        <dbReference type="ChEBI" id="CHEBI:29101"/>
        <label>1</label>
    </ligand>
</feature>
<comment type="subcellular location">
    <subcellularLocation>
        <location evidence="1">Membrane</location>
        <topology evidence="1">Multi-pass membrane protein</topology>
    </subcellularLocation>
</comment>
<feature type="binding site" evidence="6">
    <location>
        <position position="332"/>
    </location>
    <ligand>
        <name>Na(+)</name>
        <dbReference type="ChEBI" id="CHEBI:29101"/>
        <label>1</label>
    </ligand>
</feature>
<feature type="binding site" evidence="6">
    <location>
        <position position="433"/>
    </location>
    <ligand>
        <name>Na(+)</name>
        <dbReference type="ChEBI" id="CHEBI:29101"/>
        <label>1</label>
    </ligand>
</feature>
<keyword evidence="6" id="KW-0915">Sodium</keyword>
<dbReference type="GO" id="GO:0005886">
    <property type="term" value="C:plasma membrane"/>
    <property type="evidence" value="ECO:0007669"/>
    <property type="project" value="TreeGrafter"/>
</dbReference>
<feature type="transmembrane region" description="Helical" evidence="9">
    <location>
        <begin position="533"/>
        <end position="553"/>
    </location>
</feature>
<feature type="binding site" evidence="6">
    <location>
        <position position="61"/>
    </location>
    <ligand>
        <name>Na(+)</name>
        <dbReference type="ChEBI" id="CHEBI:29101"/>
        <label>1</label>
    </ligand>
</feature>
<evidence type="ECO:0000256" key="6">
    <source>
        <dbReference type="PIRSR" id="PIRSR600175-1"/>
    </source>
</evidence>
<dbReference type="SUPFAM" id="SSF161070">
    <property type="entry name" value="SNF-like"/>
    <property type="match status" value="1"/>
</dbReference>
<protein>
    <recommendedName>
        <fullName evidence="8">Transporter</fullName>
    </recommendedName>
</protein>
<feature type="transmembrane region" description="Helical" evidence="9">
    <location>
        <begin position="246"/>
        <end position="264"/>
    </location>
</feature>
<feature type="transmembrane region" description="Helical" evidence="9">
    <location>
        <begin position="125"/>
        <end position="152"/>
    </location>
</feature>
<evidence type="ECO:0000313" key="11">
    <source>
        <dbReference type="RefSeq" id="XP_022080336.1"/>
    </source>
</evidence>
<dbReference type="OMA" id="WAHCNHT"/>
<dbReference type="PANTHER" id="PTHR11616">
    <property type="entry name" value="SODIUM/CHLORIDE DEPENDENT TRANSPORTER"/>
    <property type="match status" value="1"/>
</dbReference>
<dbReference type="RefSeq" id="XP_022080336.1">
    <property type="nucleotide sequence ID" value="XM_022224644.1"/>
</dbReference>
<feature type="binding site" evidence="6">
    <location>
        <position position="364"/>
    </location>
    <ligand>
        <name>Na(+)</name>
        <dbReference type="ChEBI" id="CHEBI:29101"/>
        <label>1</label>
    </ligand>
</feature>
<reference evidence="11" key="1">
    <citation type="submission" date="2025-08" db="UniProtKB">
        <authorList>
            <consortium name="RefSeq"/>
        </authorList>
    </citation>
    <scope>IDENTIFICATION</scope>
</reference>
<feature type="binding site" evidence="6">
    <location>
        <position position="66"/>
    </location>
    <ligand>
        <name>Na(+)</name>
        <dbReference type="ChEBI" id="CHEBI:29101"/>
        <label>1</label>
    </ligand>
</feature>
<accession>A0A8B7XJH4</accession>
<keyword evidence="2 8" id="KW-0813">Transport</keyword>
<feature type="transmembrane region" description="Helical" evidence="9">
    <location>
        <begin position="329"/>
        <end position="346"/>
    </location>
</feature>
<evidence type="ECO:0000256" key="2">
    <source>
        <dbReference type="ARBA" id="ARBA00022448"/>
    </source>
</evidence>
<keyword evidence="6" id="KW-0479">Metal-binding</keyword>
<keyword evidence="4 9" id="KW-1133">Transmembrane helix</keyword>
<evidence type="ECO:0000256" key="7">
    <source>
        <dbReference type="PIRSR" id="PIRSR600175-2"/>
    </source>
</evidence>
<feature type="transmembrane region" description="Helical" evidence="9">
    <location>
        <begin position="573"/>
        <end position="595"/>
    </location>
</feature>
<evidence type="ECO:0000256" key="8">
    <source>
        <dbReference type="RuleBase" id="RU003732"/>
    </source>
</evidence>
<proteinExistence type="inferred from homology"/>
<feature type="binding site" evidence="6">
    <location>
        <position position="62"/>
    </location>
    <ligand>
        <name>Na(+)</name>
        <dbReference type="ChEBI" id="CHEBI:29101"/>
        <label>1</label>
    </ligand>
</feature>
<feature type="transmembrane region" description="Helical" evidence="9">
    <location>
        <begin position="82"/>
        <end position="104"/>
    </location>
</feature>
<feature type="transmembrane region" description="Helical" evidence="9">
    <location>
        <begin position="51"/>
        <end position="70"/>
    </location>
</feature>
<gene>
    <name evidence="11" type="primary">LOC110973656</name>
</gene>
<feature type="transmembrane region" description="Helical" evidence="9">
    <location>
        <begin position="491"/>
        <end position="513"/>
    </location>
</feature>
<organism evidence="10 11">
    <name type="scientific">Acanthaster planci</name>
    <name type="common">Crown-of-thorns starfish</name>
    <dbReference type="NCBI Taxonomy" id="133434"/>
    <lineage>
        <taxon>Eukaryota</taxon>
        <taxon>Metazoa</taxon>
        <taxon>Echinodermata</taxon>
        <taxon>Eleutherozoa</taxon>
        <taxon>Asterozoa</taxon>
        <taxon>Asteroidea</taxon>
        <taxon>Valvatacea</taxon>
        <taxon>Valvatida</taxon>
        <taxon>Acanthasteridae</taxon>
        <taxon>Acanthaster</taxon>
    </lineage>
</organism>
<evidence type="ECO:0000313" key="10">
    <source>
        <dbReference type="Proteomes" id="UP000694845"/>
    </source>
</evidence>
<evidence type="ECO:0000256" key="5">
    <source>
        <dbReference type="ARBA" id="ARBA00023136"/>
    </source>
</evidence>
<feature type="transmembrane region" description="Helical" evidence="9">
    <location>
        <begin position="461"/>
        <end position="485"/>
    </location>
</feature>
<dbReference type="AlphaFoldDB" id="A0A8B7XJH4"/>
<evidence type="ECO:0000256" key="9">
    <source>
        <dbReference type="SAM" id="Phobius"/>
    </source>
</evidence>
<dbReference type="GO" id="GO:0046872">
    <property type="term" value="F:metal ion binding"/>
    <property type="evidence" value="ECO:0007669"/>
    <property type="project" value="UniProtKB-KW"/>
</dbReference>
<dbReference type="Proteomes" id="UP000694845">
    <property type="component" value="Unplaced"/>
</dbReference>
<dbReference type="Pfam" id="PF00209">
    <property type="entry name" value="SNF"/>
    <property type="match status" value="1"/>
</dbReference>
<dbReference type="GO" id="GO:0005332">
    <property type="term" value="F:gamma-aminobutyric acid:sodium:chloride symporter activity"/>
    <property type="evidence" value="ECO:0007669"/>
    <property type="project" value="TreeGrafter"/>
</dbReference>
<evidence type="ECO:0000256" key="4">
    <source>
        <dbReference type="ARBA" id="ARBA00022989"/>
    </source>
</evidence>
<dbReference type="PRINTS" id="PR00176">
    <property type="entry name" value="NANEUSMPORT"/>
</dbReference>
<name>A0A8B7XJH4_ACAPL</name>
<evidence type="ECO:0000256" key="1">
    <source>
        <dbReference type="ARBA" id="ARBA00004141"/>
    </source>
</evidence>
<keyword evidence="7" id="KW-1015">Disulfide bond</keyword>
<evidence type="ECO:0000256" key="3">
    <source>
        <dbReference type="ARBA" id="ARBA00022692"/>
    </source>
</evidence>
<sequence>MSETPLKGTPLQPTAVSDVKEADETCTFVERTSSSGPGTVEKPRERWTGRLDFILSCIGFAVGLGNIWRFPYLCYKNGGGAFLIPYLICAVAGGIPLFFMEVALGQFMSLGGIKAWNICPIFKGIGYATTVITFWMNHYYIIILAWCLMYLFSSFTTELPWSTCSNDWNTESCRDNYNTSSSCVGDVSLRPNVTNKNTTLSYSMSWVLHDEDQNTSCPNETFTSPVEEFFEHRVLDISSGIEEIGAVQWELALCLLLAWVLVYFCIWKGVRSTGKVVYFTATFPYVVLTILMIRGVMLDGAADGLIFYLKPNITRLADSQVWIDAGTQIFFSYAIGIGCLTALGSYNHFHNNCYRDTLIIVSVNSFTSLYGGITIFSVLGFMAQEQNIDISKVADKGPGLVFIAYPKAVSLMPAAPVWSCIFFFMLVLMGLDSQFVAVEGFITAVVDLFPKLRKGYNREYFILAICVISFAFGLAMVTNGGMYVFQVYDYYSASGMVLLCMAFFETIAIGWVYGGERFYQDIERMIGYRPFGWFKWCWMFFTPSIAVAIWIFSVVTWTPLKYNDYTFPLWGEAIGWFFALNSMMCIPIYFVYRLVKARGTILERWRSVTTPILKVQPPEAENGNSLCLSETKYNKMDTVPEKQIMF</sequence>
<keyword evidence="5 9" id="KW-0472">Membrane</keyword>
<keyword evidence="8" id="KW-0769">Symport</keyword>
<feature type="binding site" evidence="6">
    <location>
        <position position="432"/>
    </location>
    <ligand>
        <name>Na(+)</name>
        <dbReference type="ChEBI" id="CHEBI:29101"/>
        <label>1</label>
    </ligand>
</feature>
<dbReference type="CDD" id="cd11496">
    <property type="entry name" value="SLC6sbd-TauT-like"/>
    <property type="match status" value="1"/>
</dbReference>
<dbReference type="PROSITE" id="PS50267">
    <property type="entry name" value="NA_NEUROTRAN_SYMP_3"/>
    <property type="match status" value="1"/>
</dbReference>
<keyword evidence="10" id="KW-1185">Reference proteome</keyword>
<dbReference type="PANTHER" id="PTHR11616:SF325">
    <property type="entry name" value="TRANSPORTER"/>
    <property type="match status" value="1"/>
</dbReference>
<feature type="transmembrane region" description="Helical" evidence="9">
    <location>
        <begin position="276"/>
        <end position="297"/>
    </location>
</feature>